<organism evidence="2 3">
    <name type="scientific">Chlorella ohadii</name>
    <dbReference type="NCBI Taxonomy" id="2649997"/>
    <lineage>
        <taxon>Eukaryota</taxon>
        <taxon>Viridiplantae</taxon>
        <taxon>Chlorophyta</taxon>
        <taxon>core chlorophytes</taxon>
        <taxon>Trebouxiophyceae</taxon>
        <taxon>Chlorellales</taxon>
        <taxon>Chlorellaceae</taxon>
        <taxon>Chlorella clade</taxon>
        <taxon>Chlorella</taxon>
    </lineage>
</organism>
<gene>
    <name evidence="2" type="ORF">COHA_001517</name>
</gene>
<proteinExistence type="predicted"/>
<sequence>MVDVEQAPAVEQAASGRRVRFVRPDTGTSRHGTWGALVAAVLLGLTLVLASSRGSLQHSSLLVMAIDRGSAAVNSTGAALLGLADSLAAKAAAARAAAAASAAGGSKPHATAADRAEAERGEIPDGPEVQGLPCQESGYCSVGKLRPYVGRMDTTEEFQAMLKASCYKKECIFVTIGSGGHLLGLNLVSSAWRLGLANILFHAKTNESCAVLAKAGHTNVTCVWSEFDWFPHKNHQYGVHEAEEVWLLRYLFVSRAVWQGYNVLLLDTDSWLYRDPYLYLNRPPFDNISFIGMQEGGGTIINGGSFYIRGSLVPGGPAAVMLASAVDHMLRMNEGWLEYHKAFNVSIEGLGGFTMDQWVLSNQIASQWLGYPTVVITLGDSSIIDKEKHAKHLQYQRRIPLKYPPELHNITGVEEELVGGHNMSILYQNGSWPTDSAGPLLPRANYSEHYVKMLEKEGGYPFPDISGPPPPGYVPRNETLIFSPPWLLSYWLEHGIKGWWEIEPLPPQGMLTVTKHPCAGRQLHIPPLGEASSYSSYCATTTVIAHIRELQGLNGKLIPASTPEQPLPRVLALPPGTHVEAASWEEYRNKTGQLVRLAMRLNRVALMPEPVCLQESWISTPGSFQTNPGPIDRFTGTVHNRSSIHIGRMLMYGLDADYHCVPWFQVEPYCHAGAFTVHADFKAIVKRLPAGAGSPGPDNTLQIAAGAPLQSVLEAAKQKDAPHVLFLSAVPDLANPLPDGQPGEDDRYNKWLAEQCGWMRPNSEMPRLDRRRLGEQRHGRGQQQQQGRSSLHAMRSEERWDV</sequence>
<evidence type="ECO:0000313" key="3">
    <source>
        <dbReference type="Proteomes" id="UP001205105"/>
    </source>
</evidence>
<comment type="caution">
    <text evidence="2">The sequence shown here is derived from an EMBL/GenBank/DDBJ whole genome shotgun (WGS) entry which is preliminary data.</text>
</comment>
<feature type="compositionally biased region" description="Basic and acidic residues" evidence="1">
    <location>
        <begin position="112"/>
        <end position="123"/>
    </location>
</feature>
<name>A0AAD5H5D3_9CHLO</name>
<dbReference type="Proteomes" id="UP001205105">
    <property type="component" value="Unassembled WGS sequence"/>
</dbReference>
<reference evidence="2" key="1">
    <citation type="submission" date="2020-11" db="EMBL/GenBank/DDBJ databases">
        <title>Chlorella ohadii genome sequencing and assembly.</title>
        <authorList>
            <person name="Murik O."/>
            <person name="Treves H."/>
            <person name="Kedem I."/>
            <person name="Shotland Y."/>
            <person name="Kaplan A."/>
        </authorList>
    </citation>
    <scope>NUCLEOTIDE SEQUENCE</scope>
    <source>
        <strain evidence="2">1</strain>
    </source>
</reference>
<feature type="region of interest" description="Disordered" evidence="1">
    <location>
        <begin position="773"/>
        <end position="802"/>
    </location>
</feature>
<evidence type="ECO:0000256" key="1">
    <source>
        <dbReference type="SAM" id="MobiDB-lite"/>
    </source>
</evidence>
<evidence type="ECO:0000313" key="2">
    <source>
        <dbReference type="EMBL" id="KAI7844864.1"/>
    </source>
</evidence>
<accession>A0AAD5H5D3</accession>
<dbReference type="AlphaFoldDB" id="A0AAD5H5D3"/>
<dbReference type="EMBL" id="JADXDR010000023">
    <property type="protein sequence ID" value="KAI7844864.1"/>
    <property type="molecule type" value="Genomic_DNA"/>
</dbReference>
<keyword evidence="3" id="KW-1185">Reference proteome</keyword>
<protein>
    <recommendedName>
        <fullName evidence="4">Nucleotide-diphospho-sugar transferase domain-containing protein</fullName>
    </recommendedName>
</protein>
<feature type="region of interest" description="Disordered" evidence="1">
    <location>
        <begin position="106"/>
        <end position="127"/>
    </location>
</feature>
<evidence type="ECO:0008006" key="4">
    <source>
        <dbReference type="Google" id="ProtNLM"/>
    </source>
</evidence>